<evidence type="ECO:0000313" key="7">
    <source>
        <dbReference type="Proteomes" id="UP000033772"/>
    </source>
</evidence>
<dbReference type="Proteomes" id="UP000033772">
    <property type="component" value="Unassembled WGS sequence"/>
</dbReference>
<dbReference type="InterPro" id="IPR027417">
    <property type="entry name" value="P-loop_NTPase"/>
</dbReference>
<dbReference type="AlphaFoldDB" id="A0A1J4N2N7"/>
<dbReference type="FunFam" id="3.40.50.300:FF:000011">
    <property type="entry name" value="Putative ABC transporter ATP-binding component"/>
    <property type="match status" value="1"/>
</dbReference>
<evidence type="ECO:0000256" key="4">
    <source>
        <dbReference type="SAM" id="MobiDB-lite"/>
    </source>
</evidence>
<dbReference type="GO" id="GO:0005524">
    <property type="term" value="F:ATP binding"/>
    <property type="evidence" value="ECO:0007669"/>
    <property type="project" value="UniProtKB-KW"/>
</dbReference>
<dbReference type="SMART" id="SM00382">
    <property type="entry name" value="AAA"/>
    <property type="match status" value="2"/>
</dbReference>
<dbReference type="PANTHER" id="PTHR19211:SF14">
    <property type="entry name" value="ATP-BINDING CASSETTE SUB-FAMILY F MEMBER 1"/>
    <property type="match status" value="1"/>
</dbReference>
<sequence length="546" mass="57926">MSVQTHHTSAHLRAEDISVTRGGRPVLRGVSLTVSATNRSRLAVVGENGRGKTTLLHVLAGLLEPDTGRVQRHGSLGIAQQALAVRPGDTVGTLTSAALAESHDALRALDEAAAALSDDPADTSGTYAAALERATALDAWDADRRVQIALEALGACTDHSRELATLSVGQRYRVRLACLLGAHHDLLVLDEPTNHLDASGLAFLTERVRAHPGGVVLVSHDRLLLREVGIEFLDLDPSEDGRARTYAGGYPGWQEGRRRDRDRWEQDYAAQQEEHRRLQDSVSAARDRLSTGWRPAKGTGKHQRQTRAPGLVRSFNRDLAALEEHRISVPEPPMSLGFPSLSPGAGTLLRCDDVAVPGRLAGPVSLGIDAGDRLLVTGPNGAGKSTLLQVLGGSLVAGAGSVRTAPGARVALVGQEEPEWAPGLTAAEIYAQHCGRLAAAGVVSERSIPSLRSTGLVDAEARRTPASLLSQGQQRRLELALRLASRPHLLILDEPTNHLSARLVDELTAALRATAAAVVVATHDRQMLSDLADWPRLALGDPVGGA</sequence>
<dbReference type="Pfam" id="PF00005">
    <property type="entry name" value="ABC_tran"/>
    <property type="match status" value="2"/>
</dbReference>
<keyword evidence="3" id="KW-0067">ATP-binding</keyword>
<dbReference type="GO" id="GO:0016887">
    <property type="term" value="F:ATP hydrolysis activity"/>
    <property type="evidence" value="ECO:0007669"/>
    <property type="project" value="InterPro"/>
</dbReference>
<feature type="region of interest" description="Disordered" evidence="4">
    <location>
        <begin position="269"/>
        <end position="307"/>
    </location>
</feature>
<dbReference type="STRING" id="1844.UG56_015840"/>
<evidence type="ECO:0000313" key="6">
    <source>
        <dbReference type="EMBL" id="OIJ25845.1"/>
    </source>
</evidence>
<feature type="compositionally biased region" description="Basic and acidic residues" evidence="4">
    <location>
        <begin position="269"/>
        <end position="289"/>
    </location>
</feature>
<dbReference type="InterPro" id="IPR050611">
    <property type="entry name" value="ABCF"/>
</dbReference>
<evidence type="ECO:0000256" key="1">
    <source>
        <dbReference type="ARBA" id="ARBA00022737"/>
    </source>
</evidence>
<dbReference type="InterPro" id="IPR003439">
    <property type="entry name" value="ABC_transporter-like_ATP-bd"/>
</dbReference>
<name>A0A1J4N2N7_9ACTN</name>
<dbReference type="Gene3D" id="3.40.50.300">
    <property type="entry name" value="P-loop containing nucleotide triphosphate hydrolases"/>
    <property type="match status" value="2"/>
</dbReference>
<gene>
    <name evidence="6" type="ORF">UG56_015840</name>
</gene>
<evidence type="ECO:0000256" key="2">
    <source>
        <dbReference type="ARBA" id="ARBA00022741"/>
    </source>
</evidence>
<feature type="domain" description="ABC transporter" evidence="5">
    <location>
        <begin position="12"/>
        <end position="262"/>
    </location>
</feature>
<reference evidence="6" key="1">
    <citation type="submission" date="2016-10" db="EMBL/GenBank/DDBJ databases">
        <title>Draft Genome Sequence of Nocardioides luteus Strain BAFB, an Alkane-Degrading Bacterium Isolated from JP-7 Polluted Soil.</title>
        <authorList>
            <person name="Brown L."/>
            <person name="Ruiz O.N."/>
            <person name="Gunasekera T."/>
        </authorList>
    </citation>
    <scope>NUCLEOTIDE SEQUENCE [LARGE SCALE GENOMIC DNA]</scope>
    <source>
        <strain evidence="6">BAFB</strain>
    </source>
</reference>
<dbReference type="RefSeq" id="WP_052693812.1">
    <property type="nucleotide sequence ID" value="NZ_JZDQ02000021.1"/>
</dbReference>
<comment type="caution">
    <text evidence="6">The sequence shown here is derived from an EMBL/GenBank/DDBJ whole genome shotgun (WGS) entry which is preliminary data.</text>
</comment>
<dbReference type="PROSITE" id="PS50893">
    <property type="entry name" value="ABC_TRANSPORTER_2"/>
    <property type="match status" value="2"/>
</dbReference>
<accession>A0A1J4N2N7</accession>
<keyword evidence="2" id="KW-0547">Nucleotide-binding</keyword>
<keyword evidence="1" id="KW-0677">Repeat</keyword>
<keyword evidence="7" id="KW-1185">Reference proteome</keyword>
<feature type="domain" description="ABC transporter" evidence="5">
    <location>
        <begin position="336"/>
        <end position="546"/>
    </location>
</feature>
<dbReference type="InterPro" id="IPR003593">
    <property type="entry name" value="AAA+_ATPase"/>
</dbReference>
<dbReference type="EMBL" id="JZDQ02000021">
    <property type="protein sequence ID" value="OIJ25845.1"/>
    <property type="molecule type" value="Genomic_DNA"/>
</dbReference>
<protein>
    <submittedName>
        <fullName evidence="6">ABC transporter</fullName>
    </submittedName>
</protein>
<dbReference type="PANTHER" id="PTHR19211">
    <property type="entry name" value="ATP-BINDING TRANSPORT PROTEIN-RELATED"/>
    <property type="match status" value="1"/>
</dbReference>
<proteinExistence type="predicted"/>
<evidence type="ECO:0000256" key="3">
    <source>
        <dbReference type="ARBA" id="ARBA00022840"/>
    </source>
</evidence>
<dbReference type="OrthoDB" id="3169603at2"/>
<evidence type="ECO:0000259" key="5">
    <source>
        <dbReference type="PROSITE" id="PS50893"/>
    </source>
</evidence>
<organism evidence="6 7">
    <name type="scientific">Nocardioides luteus</name>
    <dbReference type="NCBI Taxonomy" id="1844"/>
    <lineage>
        <taxon>Bacteria</taxon>
        <taxon>Bacillati</taxon>
        <taxon>Actinomycetota</taxon>
        <taxon>Actinomycetes</taxon>
        <taxon>Propionibacteriales</taxon>
        <taxon>Nocardioidaceae</taxon>
        <taxon>Nocardioides</taxon>
    </lineage>
</organism>
<dbReference type="SUPFAM" id="SSF52540">
    <property type="entry name" value="P-loop containing nucleoside triphosphate hydrolases"/>
    <property type="match status" value="2"/>
</dbReference>